<feature type="transmembrane region" description="Helical" evidence="5">
    <location>
        <begin position="19"/>
        <end position="36"/>
    </location>
</feature>
<gene>
    <name evidence="6" type="ORF">FZC35_01445</name>
</gene>
<dbReference type="EMBL" id="CP043315">
    <property type="protein sequence ID" value="QEK38036.1"/>
    <property type="molecule type" value="Genomic_DNA"/>
</dbReference>
<evidence type="ECO:0000256" key="2">
    <source>
        <dbReference type="ARBA" id="ARBA00022692"/>
    </source>
</evidence>
<keyword evidence="4 5" id="KW-0472">Membrane</keyword>
<dbReference type="InterPro" id="IPR039428">
    <property type="entry name" value="NUOK/Mnh_C1-like"/>
</dbReference>
<reference evidence="6 7" key="1">
    <citation type="submission" date="2019-08" db="EMBL/GenBank/DDBJ databases">
        <title>Highly reduced genomes of protist endosymbionts show evolutionary convergence.</title>
        <authorList>
            <person name="George E."/>
            <person name="Husnik F."/>
            <person name="Tashyreva D."/>
            <person name="Prokopchuk G."/>
            <person name="Horak A."/>
            <person name="Kwong W.K."/>
            <person name="Lukes J."/>
            <person name="Keeling P.J."/>
        </authorList>
    </citation>
    <scope>NUCLEOTIDE SEQUENCE [LARGE SCALE GENOMIC DNA]</scope>
    <source>
        <strain evidence="6">1605</strain>
    </source>
</reference>
<dbReference type="GO" id="GO:0016020">
    <property type="term" value="C:membrane"/>
    <property type="evidence" value="ECO:0007669"/>
    <property type="project" value="UniProtKB-SubCell"/>
</dbReference>
<dbReference type="RefSeq" id="WP_148980883.1">
    <property type="nucleotide sequence ID" value="NZ_CP043315.1"/>
</dbReference>
<evidence type="ECO:0000313" key="7">
    <source>
        <dbReference type="Proteomes" id="UP000325155"/>
    </source>
</evidence>
<name>A0A5C0UDC1_9PROT</name>
<dbReference type="AlphaFoldDB" id="A0A5C0UDC1"/>
<comment type="subcellular location">
    <subcellularLocation>
        <location evidence="1">Membrane</location>
        <topology evidence="1">Multi-pass membrane protein</topology>
    </subcellularLocation>
</comment>
<keyword evidence="7" id="KW-1185">Reference proteome</keyword>
<dbReference type="Gene3D" id="1.10.287.3510">
    <property type="match status" value="1"/>
</dbReference>
<dbReference type="Proteomes" id="UP000325155">
    <property type="component" value="Chromosome"/>
</dbReference>
<evidence type="ECO:0000256" key="4">
    <source>
        <dbReference type="ARBA" id="ARBA00023136"/>
    </source>
</evidence>
<evidence type="ECO:0000313" key="6">
    <source>
        <dbReference type="EMBL" id="QEK38036.1"/>
    </source>
</evidence>
<sequence>MILLTFGLYFIRQNNNTSIFGYILIGQAINLFLLYLHKNNLLEQSFILTSIVIGLGMIALLLKK</sequence>
<dbReference type="KEGG" id="cip:FZC35_01445"/>
<proteinExistence type="predicted"/>
<evidence type="ECO:0000256" key="5">
    <source>
        <dbReference type="SAM" id="Phobius"/>
    </source>
</evidence>
<organism evidence="6 7">
    <name type="scientific">Candidatus Cytomitobacter indipagum</name>
    <dbReference type="NCBI Taxonomy" id="2601575"/>
    <lineage>
        <taxon>Bacteria</taxon>
        <taxon>Pseudomonadati</taxon>
        <taxon>Pseudomonadota</taxon>
        <taxon>Alphaproteobacteria</taxon>
        <taxon>Holosporales</taxon>
        <taxon>Holosporaceae</taxon>
        <taxon>Candidatus Cytomitobacter</taxon>
    </lineage>
</organism>
<dbReference type="Pfam" id="PF00420">
    <property type="entry name" value="Oxidored_q2"/>
    <property type="match status" value="1"/>
</dbReference>
<evidence type="ECO:0000256" key="1">
    <source>
        <dbReference type="ARBA" id="ARBA00004141"/>
    </source>
</evidence>
<protein>
    <submittedName>
        <fullName evidence="6">Uncharacterized protein</fullName>
    </submittedName>
</protein>
<evidence type="ECO:0000256" key="3">
    <source>
        <dbReference type="ARBA" id="ARBA00022989"/>
    </source>
</evidence>
<feature type="transmembrane region" description="Helical" evidence="5">
    <location>
        <begin position="42"/>
        <end position="62"/>
    </location>
</feature>
<accession>A0A5C0UDC1</accession>
<keyword evidence="3 5" id="KW-1133">Transmembrane helix</keyword>
<keyword evidence="2 5" id="KW-0812">Transmembrane</keyword>